<evidence type="ECO:0000259" key="2">
    <source>
        <dbReference type="Pfam" id="PF00551"/>
    </source>
</evidence>
<evidence type="ECO:0000313" key="4">
    <source>
        <dbReference type="Proteomes" id="UP000248806"/>
    </source>
</evidence>
<dbReference type="Proteomes" id="UP000248806">
    <property type="component" value="Unassembled WGS sequence"/>
</dbReference>
<dbReference type="Gene3D" id="3.40.50.12230">
    <property type="match status" value="1"/>
</dbReference>
<dbReference type="InterPro" id="IPR036477">
    <property type="entry name" value="Formyl_transf_N_sf"/>
</dbReference>
<dbReference type="CDD" id="cd08646">
    <property type="entry name" value="FMT_core_Met-tRNA-FMT_N"/>
    <property type="match status" value="1"/>
</dbReference>
<dbReference type="InterPro" id="IPR041711">
    <property type="entry name" value="Met-tRNA-FMT_N"/>
</dbReference>
<dbReference type="GO" id="GO:0004479">
    <property type="term" value="F:methionyl-tRNA formyltransferase activity"/>
    <property type="evidence" value="ECO:0007669"/>
    <property type="project" value="UniProtKB-EC"/>
</dbReference>
<dbReference type="AlphaFoldDB" id="A0A326UA57"/>
<dbReference type="RefSeq" id="WP_111321604.1">
    <property type="nucleotide sequence ID" value="NZ_BIFX01000001.1"/>
</dbReference>
<reference evidence="3 4" key="1">
    <citation type="submission" date="2018-06" db="EMBL/GenBank/DDBJ databases">
        <title>Genomic Encyclopedia of Archaeal and Bacterial Type Strains, Phase II (KMG-II): from individual species to whole genera.</title>
        <authorList>
            <person name="Goeker M."/>
        </authorList>
    </citation>
    <scope>NUCLEOTIDE SEQUENCE [LARGE SCALE GENOMIC DNA]</scope>
    <source>
        <strain evidence="3 4">ATCC BAA-1881</strain>
    </source>
</reference>
<keyword evidence="4" id="KW-1185">Reference proteome</keyword>
<dbReference type="Pfam" id="PF00551">
    <property type="entry name" value="Formyl_trans_N"/>
    <property type="match status" value="1"/>
</dbReference>
<dbReference type="PANTHER" id="PTHR11138:SF5">
    <property type="entry name" value="METHIONYL-TRNA FORMYLTRANSFERASE, MITOCHONDRIAL"/>
    <property type="match status" value="1"/>
</dbReference>
<keyword evidence="3" id="KW-0808">Transferase</keyword>
<organism evidence="3 4">
    <name type="scientific">Thermosporothrix hazakensis</name>
    <dbReference type="NCBI Taxonomy" id="644383"/>
    <lineage>
        <taxon>Bacteria</taxon>
        <taxon>Bacillati</taxon>
        <taxon>Chloroflexota</taxon>
        <taxon>Ktedonobacteria</taxon>
        <taxon>Ktedonobacterales</taxon>
        <taxon>Thermosporotrichaceae</taxon>
        <taxon>Thermosporothrix</taxon>
    </lineage>
</organism>
<dbReference type="PANTHER" id="PTHR11138">
    <property type="entry name" value="METHIONYL-TRNA FORMYLTRANSFERASE"/>
    <property type="match status" value="1"/>
</dbReference>
<comment type="caution">
    <text evidence="3">The sequence shown here is derived from an EMBL/GenBank/DDBJ whole genome shotgun (WGS) entry which is preliminary data.</text>
</comment>
<sequence>MSNQHSEPERPRVLFFGMEGSFSAPVLSALLKSGIEVCAVILPAQALPGRTLQGYRRREPPAGKRVLLPIVRSSLHTSIVQIAWKHSIPVWDVFSLSAPETRKMLAAYRPDLICVACFSTRIPRSVLRIPRLGSLNVHPSLLPANRGPVPLFWTFRFGCERTGVSVHLLEEKMDSGAILAQGALSVPEGIDYEQLEIRCAELGGVLLVRAVQALVRGEAQVQEQDEAQSSYYSFPAEQDFVVPAAQWEARHVYRFVCGVGAWGELPVQLISGQEVFLLRECISYSHEGEADGVLVDEVAHEAVVPCLRGTVTVRYLERRDLVVYGKGSYQGG</sequence>
<protein>
    <recommendedName>
        <fullName evidence="1">methionyl-tRNA formyltransferase</fullName>
        <ecNumber evidence="1">2.1.2.9</ecNumber>
    </recommendedName>
</protein>
<name>A0A326UA57_THEHA</name>
<feature type="domain" description="Formyl transferase N-terminal" evidence="2">
    <location>
        <begin position="77"/>
        <end position="211"/>
    </location>
</feature>
<evidence type="ECO:0000313" key="3">
    <source>
        <dbReference type="EMBL" id="PZW32093.1"/>
    </source>
</evidence>
<dbReference type="EC" id="2.1.2.9" evidence="1"/>
<dbReference type="EMBL" id="QKUF01000005">
    <property type="protein sequence ID" value="PZW32093.1"/>
    <property type="molecule type" value="Genomic_DNA"/>
</dbReference>
<evidence type="ECO:0000256" key="1">
    <source>
        <dbReference type="ARBA" id="ARBA00012261"/>
    </source>
</evidence>
<dbReference type="GO" id="GO:0005829">
    <property type="term" value="C:cytosol"/>
    <property type="evidence" value="ECO:0007669"/>
    <property type="project" value="TreeGrafter"/>
</dbReference>
<dbReference type="OrthoDB" id="9802815at2"/>
<dbReference type="InterPro" id="IPR002376">
    <property type="entry name" value="Formyl_transf_N"/>
</dbReference>
<proteinExistence type="predicted"/>
<gene>
    <name evidence="3" type="ORF">EI42_02120</name>
</gene>
<dbReference type="SUPFAM" id="SSF53328">
    <property type="entry name" value="Formyltransferase"/>
    <property type="match status" value="1"/>
</dbReference>
<accession>A0A326UA57</accession>